<keyword evidence="5" id="KW-1185">Reference proteome</keyword>
<dbReference type="SUPFAM" id="SSF52172">
    <property type="entry name" value="CheY-like"/>
    <property type="match status" value="1"/>
</dbReference>
<dbReference type="EMBL" id="CP032485">
    <property type="protein sequence ID" value="QDH25098.1"/>
    <property type="molecule type" value="Genomic_DNA"/>
</dbReference>
<dbReference type="OrthoDB" id="9800897at2"/>
<gene>
    <name evidence="4" type="ORF">D5366_07605</name>
</gene>
<sequence length="119" mass="13438">MKILTVDDTRTIRDMIRLALEKEGHEVVQACDGCDALEKVKFFQPEVVITDFNMPNMNGIELSKNLRSLENTKYTPIIMFTTESSVEKKDMGKKAGVSGWLVKPFEAKSLLDAIERVSL</sequence>
<dbReference type="GO" id="GO:0000160">
    <property type="term" value="P:phosphorelay signal transduction system"/>
    <property type="evidence" value="ECO:0007669"/>
    <property type="project" value="InterPro"/>
</dbReference>
<evidence type="ECO:0000256" key="1">
    <source>
        <dbReference type="ARBA" id="ARBA00022553"/>
    </source>
</evidence>
<feature type="modified residue" description="4-aspartylphosphate" evidence="2">
    <location>
        <position position="51"/>
    </location>
</feature>
<dbReference type="Gene3D" id="3.40.50.2300">
    <property type="match status" value="1"/>
</dbReference>
<dbReference type="PANTHER" id="PTHR44591:SF25">
    <property type="entry name" value="CHEMOTAXIS TWO-COMPONENT RESPONSE REGULATOR"/>
    <property type="match status" value="1"/>
</dbReference>
<reference evidence="4 5" key="1">
    <citation type="submission" date="2018-09" db="EMBL/GenBank/DDBJ databases">
        <title>The complete genome sequence of Neokomagataea tanensis NBRC 106556(T).</title>
        <authorList>
            <person name="Chua K.-O."/>
            <person name="See-Too W.-S."/>
            <person name="Hong K.-W."/>
            <person name="Yin W.-F."/>
            <person name="Chan K.-G."/>
        </authorList>
    </citation>
    <scope>NUCLEOTIDE SEQUENCE [LARGE SCALE GENOMIC DNA]</scope>
    <source>
        <strain evidence="5">AH13 \ NBRC 106556</strain>
    </source>
</reference>
<organism evidence="4 5">
    <name type="scientific">Neokomagataea tanensis</name>
    <dbReference type="NCBI Taxonomy" id="661191"/>
    <lineage>
        <taxon>Bacteria</taxon>
        <taxon>Pseudomonadati</taxon>
        <taxon>Pseudomonadota</taxon>
        <taxon>Alphaproteobacteria</taxon>
        <taxon>Acetobacterales</taxon>
        <taxon>Acetobacteraceae</taxon>
        <taxon>Neokomagataea</taxon>
    </lineage>
</organism>
<dbReference type="Proteomes" id="UP000317214">
    <property type="component" value="Chromosome"/>
</dbReference>
<evidence type="ECO:0000256" key="2">
    <source>
        <dbReference type="PROSITE-ProRule" id="PRU00169"/>
    </source>
</evidence>
<evidence type="ECO:0000313" key="5">
    <source>
        <dbReference type="Proteomes" id="UP000317214"/>
    </source>
</evidence>
<dbReference type="PROSITE" id="PS50110">
    <property type="entry name" value="RESPONSE_REGULATORY"/>
    <property type="match status" value="1"/>
</dbReference>
<dbReference type="AlphaFoldDB" id="A0A4Y6V892"/>
<dbReference type="Pfam" id="PF00072">
    <property type="entry name" value="Response_reg"/>
    <property type="match status" value="1"/>
</dbReference>
<evidence type="ECO:0000313" key="4">
    <source>
        <dbReference type="EMBL" id="QDH25098.1"/>
    </source>
</evidence>
<dbReference type="InterPro" id="IPR001789">
    <property type="entry name" value="Sig_transdc_resp-reg_receiver"/>
</dbReference>
<accession>A0A4Y6V892</accession>
<dbReference type="SMART" id="SM00448">
    <property type="entry name" value="REC"/>
    <property type="match status" value="1"/>
</dbReference>
<dbReference type="RefSeq" id="WP_141492952.1">
    <property type="nucleotide sequence ID" value="NZ_CP032485.1"/>
</dbReference>
<dbReference type="InterPro" id="IPR011006">
    <property type="entry name" value="CheY-like_superfamily"/>
</dbReference>
<feature type="domain" description="Response regulatory" evidence="3">
    <location>
        <begin position="2"/>
        <end position="118"/>
    </location>
</feature>
<protein>
    <submittedName>
        <fullName evidence="4">Response regulator</fullName>
    </submittedName>
</protein>
<dbReference type="PANTHER" id="PTHR44591">
    <property type="entry name" value="STRESS RESPONSE REGULATOR PROTEIN 1"/>
    <property type="match status" value="1"/>
</dbReference>
<dbReference type="KEGG" id="ntn:D5366_07605"/>
<proteinExistence type="predicted"/>
<evidence type="ECO:0000259" key="3">
    <source>
        <dbReference type="PROSITE" id="PS50110"/>
    </source>
</evidence>
<keyword evidence="1 2" id="KW-0597">Phosphoprotein</keyword>
<name>A0A4Y6V892_9PROT</name>
<dbReference type="InterPro" id="IPR050595">
    <property type="entry name" value="Bact_response_regulator"/>
</dbReference>